<dbReference type="EMBL" id="CCYD01002371">
    <property type="protein sequence ID" value="CEG47100.1"/>
    <property type="molecule type" value="Genomic_DNA"/>
</dbReference>
<sequence length="190" mass="20602">MAGRHATLPVNDLHFDIDEPEQENIERNSVSSVQESVLLMKTSLRQPANTVMQHRPKIEVGPWMPTNSDTVSVINESAALMATKKGRLTSNLRAPDGVTTALLAGNSRSSGHIVHAGVDPQKYGSMQLRHSILRMSASKTSLGSGLRKCASVEFVLDHVHHQAAQSFYASTSSIGREPRYGCGAKDKQSV</sequence>
<proteinExistence type="predicted"/>
<protein>
    <submittedName>
        <fullName evidence="1">Uncharacterized protein</fullName>
    </submittedName>
</protein>
<dbReference type="AlphaFoldDB" id="A0A0P1AYY6"/>
<dbReference type="RefSeq" id="XP_024583469.1">
    <property type="nucleotide sequence ID" value="XM_024718030.1"/>
</dbReference>
<dbReference type="Proteomes" id="UP000054928">
    <property type="component" value="Unassembled WGS sequence"/>
</dbReference>
<dbReference type="OrthoDB" id="77109at2759"/>
<dbReference type="GeneID" id="36398809"/>
<evidence type="ECO:0000313" key="2">
    <source>
        <dbReference type="Proteomes" id="UP000054928"/>
    </source>
</evidence>
<keyword evidence="2" id="KW-1185">Reference proteome</keyword>
<evidence type="ECO:0000313" key="1">
    <source>
        <dbReference type="EMBL" id="CEG47100.1"/>
    </source>
</evidence>
<accession>A0A0P1AYY6</accession>
<reference evidence="2" key="1">
    <citation type="submission" date="2014-09" db="EMBL/GenBank/DDBJ databases">
        <authorList>
            <person name="Sharma Rahul"/>
            <person name="Thines Marco"/>
        </authorList>
    </citation>
    <scope>NUCLEOTIDE SEQUENCE [LARGE SCALE GENOMIC DNA]</scope>
</reference>
<name>A0A0P1AYY6_PLAHL</name>
<organism evidence="1 2">
    <name type="scientific">Plasmopara halstedii</name>
    <name type="common">Downy mildew of sunflower</name>
    <dbReference type="NCBI Taxonomy" id="4781"/>
    <lineage>
        <taxon>Eukaryota</taxon>
        <taxon>Sar</taxon>
        <taxon>Stramenopiles</taxon>
        <taxon>Oomycota</taxon>
        <taxon>Peronosporomycetes</taxon>
        <taxon>Peronosporales</taxon>
        <taxon>Peronosporaceae</taxon>
        <taxon>Plasmopara</taxon>
    </lineage>
</organism>